<accession>A0A7C8LJE8</accession>
<keyword evidence="2" id="KW-1133">Transmembrane helix</keyword>
<gene>
    <name evidence="4" type="ORF">GND95_07060</name>
</gene>
<dbReference type="RefSeq" id="WP_158740155.1">
    <property type="nucleotide sequence ID" value="NZ_WSLF01000005.1"/>
</dbReference>
<dbReference type="Pfam" id="PF13349">
    <property type="entry name" value="DUF4097"/>
    <property type="match status" value="1"/>
</dbReference>
<comment type="caution">
    <text evidence="4">The sequence shown here is derived from an EMBL/GenBank/DDBJ whole genome shotgun (WGS) entry which is preliminary data.</text>
</comment>
<feature type="transmembrane region" description="Helical" evidence="2">
    <location>
        <begin position="46"/>
        <end position="64"/>
    </location>
</feature>
<name>A0A7C8LJE8_9FIRM</name>
<sequence>MQDNNGFVPNDHGNGQKKFPDQGYIPLKDYEPSKQQKHFRKRRNNILLLAIIGLCLMGISNFSMSGTEKEIKLSKDISHLNGGELFLEGRNGTVILEGTEGQKIKLNIVYQPSMSTLGKSVVLDIIEDDGKVYLDYDKSKFRSLSIKAEIPEGIFEDIHIKTSNGRLEMAELDSLTALLETSNAKVDVEGWRGKKLDIKTSNGSVELDDVSGDEVEVNTSNAKVDLELVKGKDMVIQTSNGAINFESDHLDSNNKYRWIFVTSNASVKLDLLDTKEIGYRIDADTSNSIIAHKLDNFNVNENTEKVLNGETGNYDIANIKVDIGIATSNGAIYIE</sequence>
<feature type="domain" description="DUF4097" evidence="3">
    <location>
        <begin position="138"/>
        <end position="313"/>
    </location>
</feature>
<keyword evidence="2" id="KW-0812">Transmembrane</keyword>
<feature type="region of interest" description="Disordered" evidence="1">
    <location>
        <begin position="1"/>
        <end position="23"/>
    </location>
</feature>
<dbReference type="Proteomes" id="UP000483018">
    <property type="component" value="Unassembled WGS sequence"/>
</dbReference>
<keyword evidence="5" id="KW-1185">Reference proteome</keyword>
<dbReference type="InterPro" id="IPR025164">
    <property type="entry name" value="Toastrack_DUF4097"/>
</dbReference>
<reference evidence="4 5" key="1">
    <citation type="submission" date="2019-12" db="EMBL/GenBank/DDBJ databases">
        <title>Defluviitalea raffinosedens, isolated from a biogas fermenter, genome sequencing and characterization.</title>
        <authorList>
            <person name="Rettenmaier R."/>
            <person name="Schneider M."/>
            <person name="Neuhaus K."/>
            <person name="Liebl W."/>
            <person name="Zverlov V."/>
        </authorList>
    </citation>
    <scope>NUCLEOTIDE SEQUENCE [LARGE SCALE GENOMIC DNA]</scope>
    <source>
        <strain evidence="4 5">249c-K6</strain>
    </source>
</reference>
<evidence type="ECO:0000256" key="1">
    <source>
        <dbReference type="SAM" id="MobiDB-lite"/>
    </source>
</evidence>
<dbReference type="AlphaFoldDB" id="A0A7C8LJE8"/>
<evidence type="ECO:0000313" key="5">
    <source>
        <dbReference type="Proteomes" id="UP000483018"/>
    </source>
</evidence>
<organism evidence="4 5">
    <name type="scientific">Defluviitalea raffinosedens</name>
    <dbReference type="NCBI Taxonomy" id="1450156"/>
    <lineage>
        <taxon>Bacteria</taxon>
        <taxon>Bacillati</taxon>
        <taxon>Bacillota</taxon>
        <taxon>Clostridia</taxon>
        <taxon>Lachnospirales</taxon>
        <taxon>Defluviitaleaceae</taxon>
        <taxon>Defluviitalea</taxon>
    </lineage>
</organism>
<evidence type="ECO:0000259" key="3">
    <source>
        <dbReference type="Pfam" id="PF13349"/>
    </source>
</evidence>
<keyword evidence="2" id="KW-0472">Membrane</keyword>
<dbReference type="EMBL" id="WSLF01000005">
    <property type="protein sequence ID" value="KAE9634424.1"/>
    <property type="molecule type" value="Genomic_DNA"/>
</dbReference>
<dbReference type="OrthoDB" id="2588856at2"/>
<evidence type="ECO:0000256" key="2">
    <source>
        <dbReference type="SAM" id="Phobius"/>
    </source>
</evidence>
<proteinExistence type="predicted"/>
<evidence type="ECO:0000313" key="4">
    <source>
        <dbReference type="EMBL" id="KAE9634424.1"/>
    </source>
</evidence>
<protein>
    <submittedName>
        <fullName evidence="4">DUF4097 family beta strand repeat protein</fullName>
    </submittedName>
</protein>